<accession>A0A9Q8QQU6</accession>
<gene>
    <name evidence="1" type="ORF">JDV02_009529</name>
</gene>
<organism evidence="1 2">
    <name type="scientific">Purpureocillium takamizusanense</name>
    <dbReference type="NCBI Taxonomy" id="2060973"/>
    <lineage>
        <taxon>Eukaryota</taxon>
        <taxon>Fungi</taxon>
        <taxon>Dikarya</taxon>
        <taxon>Ascomycota</taxon>
        <taxon>Pezizomycotina</taxon>
        <taxon>Sordariomycetes</taxon>
        <taxon>Hypocreomycetidae</taxon>
        <taxon>Hypocreales</taxon>
        <taxon>Ophiocordycipitaceae</taxon>
        <taxon>Purpureocillium</taxon>
    </lineage>
</organism>
<dbReference type="KEGG" id="ptkz:JDV02_009529"/>
<dbReference type="EMBL" id="CP086363">
    <property type="protein sequence ID" value="UNI23727.1"/>
    <property type="molecule type" value="Genomic_DNA"/>
</dbReference>
<dbReference type="RefSeq" id="XP_047847208.1">
    <property type="nucleotide sequence ID" value="XM_047991198.1"/>
</dbReference>
<sequence length="328" mass="35590">MATEDTLEIRATSPLEGFLKTVGFVGSMLGIVNFGLANMPDEKKVRGPTVRVKVGTSGGDDAELDGGFNSIYAWDSENCYLGWADGKHIGSGDIDDFVIDSVSGGTRAEYVGVAASTDGVCIAWVSVSQFDGTPGGAWTGDVGYYCGQPWYPSKEKAGFVDKDLSKPFIPRCTWLDKDHNNKIPRAALKFSVSGYGEDAVKTIDNSKACDRSLFGPDSGPISKRPQKRVERRARLPWMEQKLVMSNITQHTAEELCTSTTSYGPDFVGSDGKFCDMGTKTLSPLCSTENVPGCIDINNKSKTVTKRSFIARRAVDVNHKTYKAIDSWA</sequence>
<reference evidence="1" key="1">
    <citation type="submission" date="2021-11" db="EMBL/GenBank/DDBJ databases">
        <title>Purpureocillium_takamizusanense_genome.</title>
        <authorList>
            <person name="Nguyen N.-H."/>
        </authorList>
    </citation>
    <scope>NUCLEOTIDE SEQUENCE</scope>
    <source>
        <strain evidence="1">PT3</strain>
    </source>
</reference>
<dbReference type="Proteomes" id="UP000829364">
    <property type="component" value="Chromosome 10"/>
</dbReference>
<keyword evidence="2" id="KW-1185">Reference proteome</keyword>
<protein>
    <submittedName>
        <fullName evidence="1">Uncharacterized protein</fullName>
    </submittedName>
</protein>
<dbReference type="GeneID" id="72071474"/>
<evidence type="ECO:0000313" key="1">
    <source>
        <dbReference type="EMBL" id="UNI23727.1"/>
    </source>
</evidence>
<name>A0A9Q8QQU6_9HYPO</name>
<proteinExistence type="predicted"/>
<evidence type="ECO:0000313" key="2">
    <source>
        <dbReference type="Proteomes" id="UP000829364"/>
    </source>
</evidence>
<dbReference type="AlphaFoldDB" id="A0A9Q8QQU6"/>
<dbReference type="OrthoDB" id="5365129at2759"/>